<name>A0A914YV07_9BILA</name>
<dbReference type="InterPro" id="IPR000719">
    <property type="entry name" value="Prot_kinase_dom"/>
</dbReference>
<keyword evidence="1" id="KW-0547">Nucleotide-binding</keyword>
<keyword evidence="4" id="KW-1185">Reference proteome</keyword>
<dbReference type="InterPro" id="IPR001245">
    <property type="entry name" value="Ser-Thr/Tyr_kinase_cat_dom"/>
</dbReference>
<dbReference type="GO" id="GO:0004672">
    <property type="term" value="F:protein kinase activity"/>
    <property type="evidence" value="ECO:0007669"/>
    <property type="project" value="InterPro"/>
</dbReference>
<dbReference type="InterPro" id="IPR011009">
    <property type="entry name" value="Kinase-like_dom_sf"/>
</dbReference>
<dbReference type="PANTHER" id="PTHR24418">
    <property type="entry name" value="TYROSINE-PROTEIN KINASE"/>
    <property type="match status" value="1"/>
</dbReference>
<dbReference type="Gene3D" id="1.10.510.10">
    <property type="entry name" value="Transferase(Phosphotransferase) domain 1"/>
    <property type="match status" value="1"/>
</dbReference>
<evidence type="ECO:0000313" key="4">
    <source>
        <dbReference type="Proteomes" id="UP000887577"/>
    </source>
</evidence>
<feature type="domain" description="Protein kinase" evidence="3">
    <location>
        <begin position="42"/>
        <end position="330"/>
    </location>
</feature>
<keyword evidence="2" id="KW-0067">ATP-binding</keyword>
<accession>A0A914YV07</accession>
<proteinExistence type="predicted"/>
<dbReference type="PROSITE" id="PS50011">
    <property type="entry name" value="PROTEIN_KINASE_DOM"/>
    <property type="match status" value="1"/>
</dbReference>
<dbReference type="SUPFAM" id="SSF56112">
    <property type="entry name" value="Protein kinase-like (PK-like)"/>
    <property type="match status" value="1"/>
</dbReference>
<sequence length="343" mass="39713">MLKQNTKRDAELLTAILPCQSCIYSTQEYNYHYVFVRNPKDVTTKEQIAKGEGYRLYKGIRTIRLPTITESIIVRPVIVKEYDTQSAETLDKIVREMHIVQTIRFKLGVNSVVNIEGIFTLQKPFHVLYKVCSEGSLLEYLKAHVEDVKAKQKLLLLQDLACTFYQVFKLGYLHTDISAQNIFVDFKEIVIKDLKEVTDPKKARFLIGGWKNAVMEKTKKFDADKYPLVSCRYLAPEIFTTNLLNESTEVYAFGLLIYEVFVLQKPYKDISDADVKKYLQDNLSIRPEMTDDICEDAQILIQECLEEDATKRPPMIEVWRRLRASNEPAAKSIVQRTAKTQQM</sequence>
<dbReference type="Proteomes" id="UP000887577">
    <property type="component" value="Unplaced"/>
</dbReference>
<evidence type="ECO:0000256" key="2">
    <source>
        <dbReference type="ARBA" id="ARBA00022840"/>
    </source>
</evidence>
<organism evidence="4 5">
    <name type="scientific">Panagrolaimus superbus</name>
    <dbReference type="NCBI Taxonomy" id="310955"/>
    <lineage>
        <taxon>Eukaryota</taxon>
        <taxon>Metazoa</taxon>
        <taxon>Ecdysozoa</taxon>
        <taxon>Nematoda</taxon>
        <taxon>Chromadorea</taxon>
        <taxon>Rhabditida</taxon>
        <taxon>Tylenchina</taxon>
        <taxon>Panagrolaimomorpha</taxon>
        <taxon>Panagrolaimoidea</taxon>
        <taxon>Panagrolaimidae</taxon>
        <taxon>Panagrolaimus</taxon>
    </lineage>
</organism>
<reference evidence="5" key="1">
    <citation type="submission" date="2022-11" db="UniProtKB">
        <authorList>
            <consortium name="WormBaseParasite"/>
        </authorList>
    </citation>
    <scope>IDENTIFICATION</scope>
</reference>
<evidence type="ECO:0000259" key="3">
    <source>
        <dbReference type="PROSITE" id="PS50011"/>
    </source>
</evidence>
<protein>
    <submittedName>
        <fullName evidence="5">Protein kinase domain-containing protein</fullName>
    </submittedName>
</protein>
<evidence type="ECO:0000313" key="5">
    <source>
        <dbReference type="WBParaSite" id="PSU_v2.g3808.t1"/>
    </source>
</evidence>
<dbReference type="GO" id="GO:0005524">
    <property type="term" value="F:ATP binding"/>
    <property type="evidence" value="ECO:0007669"/>
    <property type="project" value="UniProtKB-KW"/>
</dbReference>
<dbReference type="WBParaSite" id="PSU_v2.g3808.t1">
    <property type="protein sequence ID" value="PSU_v2.g3808.t1"/>
    <property type="gene ID" value="PSU_v2.g3808"/>
</dbReference>
<dbReference type="AlphaFoldDB" id="A0A914YV07"/>
<dbReference type="Pfam" id="PF07714">
    <property type="entry name" value="PK_Tyr_Ser-Thr"/>
    <property type="match status" value="1"/>
</dbReference>
<evidence type="ECO:0000256" key="1">
    <source>
        <dbReference type="ARBA" id="ARBA00022741"/>
    </source>
</evidence>
<dbReference type="InterPro" id="IPR050198">
    <property type="entry name" value="Non-receptor_tyrosine_kinases"/>
</dbReference>